<evidence type="ECO:0000313" key="1">
    <source>
        <dbReference type="EMBL" id="VUZ53341.1"/>
    </source>
</evidence>
<name>A0A564Z1E6_HYMDI</name>
<gene>
    <name evidence="1" type="ORF">WMSIL1_LOCUS11895</name>
</gene>
<organism evidence="1 2">
    <name type="scientific">Hymenolepis diminuta</name>
    <name type="common">Rat tapeworm</name>
    <dbReference type="NCBI Taxonomy" id="6216"/>
    <lineage>
        <taxon>Eukaryota</taxon>
        <taxon>Metazoa</taxon>
        <taxon>Spiralia</taxon>
        <taxon>Lophotrochozoa</taxon>
        <taxon>Platyhelminthes</taxon>
        <taxon>Cestoda</taxon>
        <taxon>Eucestoda</taxon>
        <taxon>Cyclophyllidea</taxon>
        <taxon>Hymenolepididae</taxon>
        <taxon>Hymenolepis</taxon>
    </lineage>
</organism>
<proteinExistence type="predicted"/>
<keyword evidence="2" id="KW-1185">Reference proteome</keyword>
<evidence type="ECO:0000313" key="2">
    <source>
        <dbReference type="Proteomes" id="UP000321570"/>
    </source>
</evidence>
<reference evidence="1 2" key="1">
    <citation type="submission" date="2019-07" db="EMBL/GenBank/DDBJ databases">
        <authorList>
            <person name="Jastrzebski P J."/>
            <person name="Paukszto L."/>
            <person name="Jastrzebski P J."/>
        </authorList>
    </citation>
    <scope>NUCLEOTIDE SEQUENCE [LARGE SCALE GENOMIC DNA]</scope>
    <source>
        <strain evidence="1 2">WMS-il1</strain>
    </source>
</reference>
<dbReference type="EMBL" id="CABIJS010000555">
    <property type="protein sequence ID" value="VUZ53341.1"/>
    <property type="molecule type" value="Genomic_DNA"/>
</dbReference>
<accession>A0A564Z1E6</accession>
<dbReference type="Proteomes" id="UP000321570">
    <property type="component" value="Unassembled WGS sequence"/>
</dbReference>
<sequence length="118" mass="13363">MFYLDSLAKPFYVWTFNENMGKWANDLSNWNQKWGLTDGVICLKNVAAEAETVGEDMSWLAVNSKVEEETLKSTKAPLWSPPIRKSTGMRCITMEYIINTGSDESEGYILSVLKQQDG</sequence>
<dbReference type="AlphaFoldDB" id="A0A564Z1E6"/>
<protein>
    <submittedName>
        <fullName evidence="1">Uncharacterized protein</fullName>
    </submittedName>
</protein>